<accession>A0A2M8W4T4</accession>
<organism evidence="2 3">
    <name type="scientific">Yoonia maricola</name>
    <dbReference type="NCBI Taxonomy" id="420999"/>
    <lineage>
        <taxon>Bacteria</taxon>
        <taxon>Pseudomonadati</taxon>
        <taxon>Pseudomonadota</taxon>
        <taxon>Alphaproteobacteria</taxon>
        <taxon>Rhodobacterales</taxon>
        <taxon>Paracoccaceae</taxon>
        <taxon>Yoonia</taxon>
    </lineage>
</organism>
<keyword evidence="3" id="KW-1185">Reference proteome</keyword>
<feature type="domain" description="BLUF" evidence="1">
    <location>
        <begin position="4"/>
        <end position="94"/>
    </location>
</feature>
<dbReference type="EMBL" id="PGTY01000002">
    <property type="protein sequence ID" value="PJI85942.1"/>
    <property type="molecule type" value="Genomic_DNA"/>
</dbReference>
<dbReference type="SMART" id="SM01034">
    <property type="entry name" value="BLUF"/>
    <property type="match status" value="1"/>
</dbReference>
<comment type="caution">
    <text evidence="2">The sequence shown here is derived from an EMBL/GenBank/DDBJ whole genome shotgun (WGS) entry which is preliminary data.</text>
</comment>
<evidence type="ECO:0000313" key="3">
    <source>
        <dbReference type="Proteomes" id="UP000228531"/>
    </source>
</evidence>
<reference evidence="2 3" key="1">
    <citation type="submission" date="2017-11" db="EMBL/GenBank/DDBJ databases">
        <title>Genomic Encyclopedia of Archaeal and Bacterial Type Strains, Phase II (KMG-II): From Individual Species to Whole Genera.</title>
        <authorList>
            <person name="Goeker M."/>
        </authorList>
    </citation>
    <scope>NUCLEOTIDE SEQUENCE [LARGE SCALE GENOMIC DNA]</scope>
    <source>
        <strain evidence="2 3">DSM 29128</strain>
    </source>
</reference>
<evidence type="ECO:0000313" key="2">
    <source>
        <dbReference type="EMBL" id="PJI85942.1"/>
    </source>
</evidence>
<dbReference type="InterPro" id="IPR007024">
    <property type="entry name" value="BLUF_domain"/>
</dbReference>
<dbReference type="SUPFAM" id="SSF54975">
    <property type="entry name" value="Acylphosphatase/BLUF domain-like"/>
    <property type="match status" value="1"/>
</dbReference>
<dbReference type="Pfam" id="PF04940">
    <property type="entry name" value="BLUF"/>
    <property type="match status" value="1"/>
</dbReference>
<name>A0A2M8W4T4_9RHOB</name>
<dbReference type="InterPro" id="IPR036046">
    <property type="entry name" value="Acylphosphatase-like_dom_sf"/>
</dbReference>
<gene>
    <name evidence="2" type="ORF">BC777_2291</name>
</gene>
<dbReference type="GO" id="GO:0071949">
    <property type="term" value="F:FAD binding"/>
    <property type="evidence" value="ECO:0007669"/>
    <property type="project" value="InterPro"/>
</dbReference>
<dbReference type="AlphaFoldDB" id="A0A2M8W4T4"/>
<sequence>MTNLIQIVYVSQPFGFDEPTLAGILIDARRCNERDGVTGALVCRHDIYLQLLEGPEVPVRAAYARIRRDDRHAGVKELLNRKIQSRLFANWAMLHDPAKTWIWTEEEIADAALDRAEPAEIIKVFKGLSDRSAKPGLH</sequence>
<evidence type="ECO:0000259" key="1">
    <source>
        <dbReference type="PROSITE" id="PS50925"/>
    </source>
</evidence>
<dbReference type="Proteomes" id="UP000228531">
    <property type="component" value="Unassembled WGS sequence"/>
</dbReference>
<dbReference type="PROSITE" id="PS50925">
    <property type="entry name" value="BLUF"/>
    <property type="match status" value="1"/>
</dbReference>
<proteinExistence type="predicted"/>
<dbReference type="GO" id="GO:0009882">
    <property type="term" value="F:blue light photoreceptor activity"/>
    <property type="evidence" value="ECO:0007669"/>
    <property type="project" value="InterPro"/>
</dbReference>
<dbReference type="Gene3D" id="3.30.70.100">
    <property type="match status" value="1"/>
</dbReference>
<protein>
    <submittedName>
        <fullName evidence="2">FAD-dependent sensor of blue light</fullName>
    </submittedName>
</protein>